<sequence length="51" mass="5761">FPKVKDNYNIQFSKLGENVGLIGATSIVFNNIFDLDNLNVTGQYIIKKRLS</sequence>
<reference evidence="1" key="1">
    <citation type="journal article" date="2014" name="Front. Microbiol.">
        <title>High frequency of phylogenetically diverse reductive dehalogenase-homologous genes in deep subseafloor sedimentary metagenomes.</title>
        <authorList>
            <person name="Kawai M."/>
            <person name="Futagami T."/>
            <person name="Toyoda A."/>
            <person name="Takaki Y."/>
            <person name="Nishi S."/>
            <person name="Hori S."/>
            <person name="Arai W."/>
            <person name="Tsubouchi T."/>
            <person name="Morono Y."/>
            <person name="Uchiyama I."/>
            <person name="Ito T."/>
            <person name="Fujiyama A."/>
            <person name="Inagaki F."/>
            <person name="Takami H."/>
        </authorList>
    </citation>
    <scope>NUCLEOTIDE SEQUENCE</scope>
    <source>
        <strain evidence="1">Expedition CK06-06</strain>
    </source>
</reference>
<protein>
    <submittedName>
        <fullName evidence="1">Uncharacterized protein</fullName>
    </submittedName>
</protein>
<dbReference type="EMBL" id="BARW01019480">
    <property type="protein sequence ID" value="GAI95783.1"/>
    <property type="molecule type" value="Genomic_DNA"/>
</dbReference>
<gene>
    <name evidence="1" type="ORF">S12H4_33101</name>
</gene>
<evidence type="ECO:0000313" key="1">
    <source>
        <dbReference type="EMBL" id="GAI95783.1"/>
    </source>
</evidence>
<organism evidence="1">
    <name type="scientific">marine sediment metagenome</name>
    <dbReference type="NCBI Taxonomy" id="412755"/>
    <lineage>
        <taxon>unclassified sequences</taxon>
        <taxon>metagenomes</taxon>
        <taxon>ecological metagenomes</taxon>
    </lineage>
</organism>
<accession>X1SS60</accession>
<feature type="non-terminal residue" evidence="1">
    <location>
        <position position="1"/>
    </location>
</feature>
<dbReference type="AlphaFoldDB" id="X1SS60"/>
<comment type="caution">
    <text evidence="1">The sequence shown here is derived from an EMBL/GenBank/DDBJ whole genome shotgun (WGS) entry which is preliminary data.</text>
</comment>
<name>X1SS60_9ZZZZ</name>
<proteinExistence type="predicted"/>